<keyword evidence="1" id="KW-0812">Transmembrane</keyword>
<accession>A0ABY3X225</accession>
<feature type="transmembrane region" description="Helical" evidence="1">
    <location>
        <begin position="32"/>
        <end position="53"/>
    </location>
</feature>
<evidence type="ECO:0000256" key="1">
    <source>
        <dbReference type="SAM" id="Phobius"/>
    </source>
</evidence>
<dbReference type="RefSeq" id="WP_242151339.1">
    <property type="nucleotide sequence ID" value="NZ_CP093379.1"/>
</dbReference>
<protein>
    <recommendedName>
        <fullName evidence="4">Metallophosphoesterase</fullName>
    </recommendedName>
</protein>
<evidence type="ECO:0008006" key="4">
    <source>
        <dbReference type="Google" id="ProtNLM"/>
    </source>
</evidence>
<dbReference type="Proteomes" id="UP000829542">
    <property type="component" value="Chromosome"/>
</dbReference>
<organism evidence="2 3">
    <name type="scientific">Ignatzschineria rhizosphaerae</name>
    <dbReference type="NCBI Taxonomy" id="2923279"/>
    <lineage>
        <taxon>Bacteria</taxon>
        <taxon>Pseudomonadati</taxon>
        <taxon>Pseudomonadota</taxon>
        <taxon>Gammaproteobacteria</taxon>
        <taxon>Cardiobacteriales</taxon>
        <taxon>Ignatzschineriaceae</taxon>
        <taxon>Ignatzschineria</taxon>
    </lineage>
</organism>
<name>A0ABY3X225_9GAMM</name>
<keyword evidence="1" id="KW-1133">Transmembrane helix</keyword>
<feature type="transmembrane region" description="Helical" evidence="1">
    <location>
        <begin position="65"/>
        <end position="89"/>
    </location>
</feature>
<proteinExistence type="predicted"/>
<dbReference type="EMBL" id="CP093379">
    <property type="protein sequence ID" value="UNM96884.1"/>
    <property type="molecule type" value="Genomic_DNA"/>
</dbReference>
<feature type="transmembrane region" description="Helical" evidence="1">
    <location>
        <begin position="109"/>
        <end position="127"/>
    </location>
</feature>
<evidence type="ECO:0000313" key="2">
    <source>
        <dbReference type="EMBL" id="UNM96884.1"/>
    </source>
</evidence>
<keyword evidence="1" id="KW-0472">Membrane</keyword>
<keyword evidence="3" id="KW-1185">Reference proteome</keyword>
<reference evidence="2 3" key="1">
    <citation type="submission" date="2022-03" db="EMBL/GenBank/DDBJ databases">
        <title>Ignatzschineria rhizosphaerae HR5S32.</title>
        <authorList>
            <person name="Sun J.Q."/>
            <person name="Feng J.Y."/>
        </authorList>
    </citation>
    <scope>NUCLEOTIDE SEQUENCE [LARGE SCALE GENOMIC DNA]</scope>
    <source>
        <strain evidence="2 3">HR5S32</strain>
    </source>
</reference>
<gene>
    <name evidence="2" type="ORF">MMG00_03260</name>
</gene>
<evidence type="ECO:0000313" key="3">
    <source>
        <dbReference type="Proteomes" id="UP000829542"/>
    </source>
</evidence>
<sequence length="128" mass="15142">MRMFWVILVLYFIVQGYVLWRYYQLTPPYYGLKLIALLSAFILFVSLPISIFLVRSLPLWLVKPLYLIGSSWMILLLYLLIPILLFDIFKGINYFTEWVSAEKITHLTTNNGWLLLIMIGIYSGIIWI</sequence>